<organism evidence="1 2">
    <name type="scientific">Basidiobolus ranarum</name>
    <dbReference type="NCBI Taxonomy" id="34480"/>
    <lineage>
        <taxon>Eukaryota</taxon>
        <taxon>Fungi</taxon>
        <taxon>Fungi incertae sedis</taxon>
        <taxon>Zoopagomycota</taxon>
        <taxon>Entomophthoromycotina</taxon>
        <taxon>Basidiobolomycetes</taxon>
        <taxon>Basidiobolales</taxon>
        <taxon>Basidiobolaceae</taxon>
        <taxon>Basidiobolus</taxon>
    </lineage>
</organism>
<gene>
    <name evidence="1" type="ORF">K7432_011910</name>
</gene>
<name>A0ABR2WLN4_9FUNG</name>
<protein>
    <submittedName>
        <fullName evidence="1">Uncharacterized protein</fullName>
    </submittedName>
</protein>
<dbReference type="EMBL" id="JASJQH010000975">
    <property type="protein sequence ID" value="KAK9762393.1"/>
    <property type="molecule type" value="Genomic_DNA"/>
</dbReference>
<reference evidence="1 2" key="1">
    <citation type="submission" date="2023-04" db="EMBL/GenBank/DDBJ databases">
        <title>Genome of Basidiobolus ranarum AG-B5.</title>
        <authorList>
            <person name="Stajich J.E."/>
            <person name="Carter-House D."/>
            <person name="Gryganskyi A."/>
        </authorList>
    </citation>
    <scope>NUCLEOTIDE SEQUENCE [LARGE SCALE GENOMIC DNA]</scope>
    <source>
        <strain evidence="1 2">AG-B5</strain>
    </source>
</reference>
<accession>A0ABR2WLN4</accession>
<proteinExistence type="predicted"/>
<dbReference type="Proteomes" id="UP001479436">
    <property type="component" value="Unassembled WGS sequence"/>
</dbReference>
<comment type="caution">
    <text evidence="1">The sequence shown here is derived from an EMBL/GenBank/DDBJ whole genome shotgun (WGS) entry which is preliminary data.</text>
</comment>
<sequence length="202" mass="22467">MCGSSEVEYWEKTGLRYESITGTSFQQAKLTSGGTVENGIGLRRSTLAAGDVECRCSSCVVWDKIRVLAHERNSVVGRCADMCHSSFLLWMNAYGQGLTYCSRRKPSVTALIEVPRIKNDQFWKSEFNGSEWNTVWCQPTFFYSTIVYNCGFFSGPHLSRAGAIDGIFYGDYSMAASIPATQDSLLNDIPTLLTETGMPEKE</sequence>
<evidence type="ECO:0000313" key="1">
    <source>
        <dbReference type="EMBL" id="KAK9762393.1"/>
    </source>
</evidence>
<evidence type="ECO:0000313" key="2">
    <source>
        <dbReference type="Proteomes" id="UP001479436"/>
    </source>
</evidence>
<keyword evidence="2" id="KW-1185">Reference proteome</keyword>